<evidence type="ECO:0000313" key="2">
    <source>
        <dbReference type="EMBL" id="CAL5050479.1"/>
    </source>
</evidence>
<proteinExistence type="predicted"/>
<keyword evidence="3" id="KW-1185">Reference proteome</keyword>
<evidence type="ECO:0000313" key="3">
    <source>
        <dbReference type="Proteomes" id="UP001497457"/>
    </source>
</evidence>
<organism evidence="2 3">
    <name type="scientific">Urochloa decumbens</name>
    <dbReference type="NCBI Taxonomy" id="240449"/>
    <lineage>
        <taxon>Eukaryota</taxon>
        <taxon>Viridiplantae</taxon>
        <taxon>Streptophyta</taxon>
        <taxon>Embryophyta</taxon>
        <taxon>Tracheophyta</taxon>
        <taxon>Spermatophyta</taxon>
        <taxon>Magnoliopsida</taxon>
        <taxon>Liliopsida</taxon>
        <taxon>Poales</taxon>
        <taxon>Poaceae</taxon>
        <taxon>PACMAD clade</taxon>
        <taxon>Panicoideae</taxon>
        <taxon>Panicodae</taxon>
        <taxon>Paniceae</taxon>
        <taxon>Melinidinae</taxon>
        <taxon>Urochloa</taxon>
    </lineage>
</organism>
<dbReference type="PANTHER" id="PTHR33800:SF20">
    <property type="entry name" value="OS06G0114300 PROTEIN"/>
    <property type="match status" value="1"/>
</dbReference>
<dbReference type="EMBL" id="OZ075146">
    <property type="protein sequence ID" value="CAL5050479.1"/>
    <property type="molecule type" value="Genomic_DNA"/>
</dbReference>
<dbReference type="PANTHER" id="PTHR33800">
    <property type="entry name" value="OS06G0113600 PROTEIN"/>
    <property type="match status" value="1"/>
</dbReference>
<reference evidence="2 3" key="2">
    <citation type="submission" date="2024-10" db="EMBL/GenBank/DDBJ databases">
        <authorList>
            <person name="Ryan C."/>
        </authorList>
    </citation>
    <scope>NUCLEOTIDE SEQUENCE [LARGE SCALE GENOMIC DNA]</scope>
</reference>
<sequence>MGKPPSIAKLDVVDGEDDEGISTLESPLIIRNHTMRKRLRSAHDSHKEKKRGTSTMGSTKMDTTTLSMLLMMAKPQGWAELPDQILDSIIQLLSSTCDLIAFIGTCTTWRAVFMEAKHSYCNLFPPLMIQSCAQLSNDVHSEVHHTWQLMDPANPSLRIHRPAPTGIPSVMDFVGCSYGHAIFADLSDSNTEGCITLVDVFTGVQVSPPPCPAELVNLICCALTGPISSPKTCLLVSVIGVYGLFVWRIWSKSWQLCSDSDGVGLIDQIVVFKDRIIVLDSDLSIFTVNLDDDPEFGMYISALLLIIKEDNDDMVNNEDLENVRLMVVPGDKLALVALPSTGDENLLFFYLEDLDSPKEPPRWSPVHDLDCTVFISGAYERSAVYNTWYGRWVLSSADPERWGGRRGQVKYAGYSDEVYPFASGRLLPSWVTPSALFLDG</sequence>
<evidence type="ECO:0000256" key="1">
    <source>
        <dbReference type="SAM" id="MobiDB-lite"/>
    </source>
</evidence>
<gene>
    <name evidence="2" type="ORF">URODEC1_LOCUS91605</name>
</gene>
<dbReference type="SUPFAM" id="SSF81383">
    <property type="entry name" value="F-box domain"/>
    <property type="match status" value="1"/>
</dbReference>
<dbReference type="AlphaFoldDB" id="A0ABC9E575"/>
<dbReference type="Proteomes" id="UP001497457">
    <property type="component" value="Chromosome 36b"/>
</dbReference>
<name>A0ABC9E575_9POAL</name>
<protein>
    <recommendedName>
        <fullName evidence="4">F-box domain-containing protein</fullName>
    </recommendedName>
</protein>
<reference evidence="3" key="1">
    <citation type="submission" date="2024-06" db="EMBL/GenBank/DDBJ databases">
        <authorList>
            <person name="Ryan C."/>
        </authorList>
    </citation>
    <scope>NUCLEOTIDE SEQUENCE [LARGE SCALE GENOMIC DNA]</scope>
</reference>
<accession>A0ABC9E575</accession>
<dbReference type="InterPro" id="IPR036047">
    <property type="entry name" value="F-box-like_dom_sf"/>
</dbReference>
<evidence type="ECO:0008006" key="4">
    <source>
        <dbReference type="Google" id="ProtNLM"/>
    </source>
</evidence>
<feature type="region of interest" description="Disordered" evidence="1">
    <location>
        <begin position="38"/>
        <end position="59"/>
    </location>
</feature>